<comment type="caution">
    <text evidence="1">The sequence shown here is derived from an EMBL/GenBank/DDBJ whole genome shotgun (WGS) entry which is preliminary data.</text>
</comment>
<dbReference type="AlphaFoldDB" id="A0AAV3T068"/>
<dbReference type="PANTHER" id="PTHR42200:SF2">
    <property type="entry name" value="ARCHAEAL FLAGELLA-RELATED PROTEIN F"/>
    <property type="match status" value="1"/>
</dbReference>
<dbReference type="GeneID" id="68573889"/>
<keyword evidence="2" id="KW-1185">Reference proteome</keyword>
<dbReference type="RefSeq" id="WP_227260878.1">
    <property type="nucleotide sequence ID" value="NZ_BAAADU010000002.1"/>
</dbReference>
<sequence length="146" mass="15020">MGFSTNGAAAILFVAAFMVVGVVVPAAQAGFEDISDSMGAHENRALATGNTDITLDDVTYNNTSDELTVRVANTGTTSLHVNDTDLLVDGVFTNPGTAVEGASARTVWAPGENLTLTLSLANEPARVVVVTEYAVSEGTNDVTVVS</sequence>
<gene>
    <name evidence="1" type="ORF">GCM10009019_14340</name>
</gene>
<evidence type="ECO:0008006" key="3">
    <source>
        <dbReference type="Google" id="ProtNLM"/>
    </source>
</evidence>
<protein>
    <recommendedName>
        <fullName evidence="3">Flagellar protein FlaF</fullName>
    </recommendedName>
</protein>
<evidence type="ECO:0000313" key="1">
    <source>
        <dbReference type="EMBL" id="GAA0652309.1"/>
    </source>
</evidence>
<accession>A0AAV3T068</accession>
<dbReference type="GO" id="GO:0005198">
    <property type="term" value="F:structural molecule activity"/>
    <property type="evidence" value="ECO:0007669"/>
    <property type="project" value="InterPro"/>
</dbReference>
<organism evidence="1 2">
    <name type="scientific">Salarchaeum japonicum</name>
    <dbReference type="NCBI Taxonomy" id="555573"/>
    <lineage>
        <taxon>Archaea</taxon>
        <taxon>Methanobacteriati</taxon>
        <taxon>Methanobacteriota</taxon>
        <taxon>Stenosarchaea group</taxon>
        <taxon>Halobacteria</taxon>
        <taxon>Halobacteriales</taxon>
        <taxon>Halobacteriaceae</taxon>
    </lineage>
</organism>
<evidence type="ECO:0000313" key="2">
    <source>
        <dbReference type="Proteomes" id="UP001500194"/>
    </source>
</evidence>
<dbReference type="EMBL" id="BAAADU010000002">
    <property type="protein sequence ID" value="GAA0652309.1"/>
    <property type="molecule type" value="Genomic_DNA"/>
</dbReference>
<proteinExistence type="predicted"/>
<reference evidence="1 2" key="1">
    <citation type="journal article" date="2019" name="Int. J. Syst. Evol. Microbiol.">
        <title>The Global Catalogue of Microorganisms (GCM) 10K type strain sequencing project: providing services to taxonomists for standard genome sequencing and annotation.</title>
        <authorList>
            <consortium name="The Broad Institute Genomics Platform"/>
            <consortium name="The Broad Institute Genome Sequencing Center for Infectious Disease"/>
            <person name="Wu L."/>
            <person name="Ma J."/>
        </authorList>
    </citation>
    <scope>NUCLEOTIDE SEQUENCE [LARGE SCALE GENOMIC DNA]</scope>
    <source>
        <strain evidence="1 2">JCM 16327</strain>
    </source>
</reference>
<dbReference type="PANTHER" id="PTHR42200">
    <property type="entry name" value="ARCHAEAL FLAGELLA-RELATED PROTEIN F-RELATED"/>
    <property type="match status" value="1"/>
</dbReference>
<dbReference type="GO" id="GO:0097588">
    <property type="term" value="P:archaeal or bacterial-type flagellum-dependent cell motility"/>
    <property type="evidence" value="ECO:0007669"/>
    <property type="project" value="InterPro"/>
</dbReference>
<dbReference type="InterPro" id="IPR002774">
    <property type="entry name" value="Flagellin_arc-type"/>
</dbReference>
<dbReference type="Proteomes" id="UP001500194">
    <property type="component" value="Unassembled WGS sequence"/>
</dbReference>
<name>A0AAV3T068_9EURY</name>